<dbReference type="OrthoDB" id="9816550at2"/>
<dbReference type="PROSITE" id="PS51257">
    <property type="entry name" value="PROKAR_LIPOPROTEIN"/>
    <property type="match status" value="1"/>
</dbReference>
<evidence type="ECO:0000259" key="6">
    <source>
        <dbReference type="PROSITE" id="PS51764"/>
    </source>
</evidence>
<dbReference type="PANTHER" id="PTHR40079:SF4">
    <property type="entry name" value="GH26 DOMAIN-CONTAINING PROTEIN-RELATED"/>
    <property type="match status" value="1"/>
</dbReference>
<dbReference type="PROSITE" id="PS51764">
    <property type="entry name" value="GH26"/>
    <property type="match status" value="1"/>
</dbReference>
<feature type="active site" description="Proton donor" evidence="4">
    <location>
        <position position="183"/>
    </location>
</feature>
<evidence type="ECO:0000256" key="1">
    <source>
        <dbReference type="ARBA" id="ARBA00007754"/>
    </source>
</evidence>
<dbReference type="InterPro" id="IPR000805">
    <property type="entry name" value="Glyco_hydro_26"/>
</dbReference>
<dbReference type="Gene3D" id="3.20.20.80">
    <property type="entry name" value="Glycosidases"/>
    <property type="match status" value="1"/>
</dbReference>
<evidence type="ECO:0000256" key="2">
    <source>
        <dbReference type="ARBA" id="ARBA00022801"/>
    </source>
</evidence>
<dbReference type="InterPro" id="IPR017853">
    <property type="entry name" value="GH"/>
</dbReference>
<dbReference type="KEGG" id="smai:EXU30_13845"/>
<evidence type="ECO:0000256" key="3">
    <source>
        <dbReference type="ARBA" id="ARBA00023295"/>
    </source>
</evidence>
<dbReference type="RefSeq" id="WP_130600993.1">
    <property type="nucleotide sequence ID" value="NZ_CP036200.1"/>
</dbReference>
<comment type="similarity">
    <text evidence="1 4">Belongs to the glycosyl hydrolase 26 family.</text>
</comment>
<protein>
    <recommendedName>
        <fullName evidence="6">GH26 domain-containing protein</fullName>
    </recommendedName>
</protein>
<evidence type="ECO:0000256" key="4">
    <source>
        <dbReference type="PROSITE-ProRule" id="PRU01100"/>
    </source>
</evidence>
<dbReference type="GO" id="GO:0016985">
    <property type="term" value="F:mannan endo-1,4-beta-mannosidase activity"/>
    <property type="evidence" value="ECO:0007669"/>
    <property type="project" value="InterPro"/>
</dbReference>
<gene>
    <name evidence="7" type="ORF">EXU30_13845</name>
</gene>
<evidence type="ECO:0000313" key="7">
    <source>
        <dbReference type="EMBL" id="QBF83659.1"/>
    </source>
</evidence>
<dbReference type="GO" id="GO:0006080">
    <property type="term" value="P:substituted mannan metabolic process"/>
    <property type="evidence" value="ECO:0007669"/>
    <property type="project" value="InterPro"/>
</dbReference>
<evidence type="ECO:0000256" key="5">
    <source>
        <dbReference type="SAM" id="SignalP"/>
    </source>
</evidence>
<sequence>MLTKLQLTGLIGCLLTVSTSCAGTKPIDVGGNHADKTSVASAVNDTAKAALLPAHTKLLPADNKLLLFVGQDSDTIAQYQQAIPQDKLEGVTLYTTLKTADANVALPAVYQSADWNSGEVSFSKTLSKAPKAALAIGLAFDSCNDVNHSENIASGAYDASIAKLADYLTSLAPRQVFLRIGYEFDGPWNCYSPSSYKQAFKRVASHLNKRNLDNVATVWQSAAWPDPTIAGDNRAQYSFNNKNHLNDWYPGDEYVDWIGVSVFYRDLKQWAYTPPYTPDFAQQQILQFARHKQKPILIAEAAPQAYRTGALTHSYIQKNTQKPISAEQLWQDWYQPLFDFIYANQDVIRALAYINTHWETQGMWHCAEDASPPNDDCRNGNWGDSRVQANPYIQQKWLEQISNPQKWIQAE</sequence>
<evidence type="ECO:0000313" key="8">
    <source>
        <dbReference type="Proteomes" id="UP000291106"/>
    </source>
</evidence>
<dbReference type="Pfam" id="PF02156">
    <property type="entry name" value="Glyco_hydro_26"/>
    <property type="match status" value="1"/>
</dbReference>
<dbReference type="SUPFAM" id="SSF51445">
    <property type="entry name" value="(Trans)glycosidases"/>
    <property type="match status" value="1"/>
</dbReference>
<dbReference type="Proteomes" id="UP000291106">
    <property type="component" value="Chromosome"/>
</dbReference>
<dbReference type="EMBL" id="CP036200">
    <property type="protein sequence ID" value="QBF83659.1"/>
    <property type="molecule type" value="Genomic_DNA"/>
</dbReference>
<keyword evidence="5" id="KW-0732">Signal</keyword>
<reference evidence="7 8" key="1">
    <citation type="submission" date="2019-02" db="EMBL/GenBank/DDBJ databases">
        <title>Shewanella sp. D4-2 isolated from Dokdo Island.</title>
        <authorList>
            <person name="Baek K."/>
        </authorList>
    </citation>
    <scope>NUCLEOTIDE SEQUENCE [LARGE SCALE GENOMIC DNA]</scope>
    <source>
        <strain evidence="7 8">D4-2</strain>
    </source>
</reference>
<dbReference type="InterPro" id="IPR022790">
    <property type="entry name" value="GH26_dom"/>
</dbReference>
<feature type="domain" description="GH26" evidence="6">
    <location>
        <begin position="47"/>
        <end position="351"/>
    </location>
</feature>
<keyword evidence="2 4" id="KW-0378">Hydrolase</keyword>
<keyword evidence="3 4" id="KW-0326">Glycosidase</keyword>
<proteinExistence type="inferred from homology"/>
<feature type="active site" description="Nucleophile" evidence="4">
    <location>
        <position position="300"/>
    </location>
</feature>
<organism evidence="7 8">
    <name type="scientific">Shewanella maritima</name>
    <dbReference type="NCBI Taxonomy" id="2520507"/>
    <lineage>
        <taxon>Bacteria</taxon>
        <taxon>Pseudomonadati</taxon>
        <taxon>Pseudomonadota</taxon>
        <taxon>Gammaproteobacteria</taxon>
        <taxon>Alteromonadales</taxon>
        <taxon>Shewanellaceae</taxon>
        <taxon>Shewanella</taxon>
    </lineage>
</organism>
<dbReference type="AlphaFoldDB" id="A0A411PJC9"/>
<accession>A0A411PJC9</accession>
<dbReference type="PANTHER" id="PTHR40079">
    <property type="entry name" value="MANNAN ENDO-1,4-BETA-MANNOSIDASE E-RELATED"/>
    <property type="match status" value="1"/>
</dbReference>
<feature type="chain" id="PRO_5019468434" description="GH26 domain-containing protein" evidence="5">
    <location>
        <begin position="23"/>
        <end position="411"/>
    </location>
</feature>
<keyword evidence="8" id="KW-1185">Reference proteome</keyword>
<feature type="signal peptide" evidence="5">
    <location>
        <begin position="1"/>
        <end position="22"/>
    </location>
</feature>
<name>A0A411PJC9_9GAMM</name>